<dbReference type="AlphaFoldDB" id="A0A1H7ZB73"/>
<dbReference type="SUPFAM" id="SSF48498">
    <property type="entry name" value="Tetracyclin repressor-like, C-terminal domain"/>
    <property type="match status" value="1"/>
</dbReference>
<accession>A0A1H7ZB73</accession>
<evidence type="ECO:0000256" key="2">
    <source>
        <dbReference type="PROSITE-ProRule" id="PRU00335"/>
    </source>
</evidence>
<dbReference type="InterPro" id="IPR050624">
    <property type="entry name" value="HTH-type_Tx_Regulator"/>
</dbReference>
<dbReference type="Gene3D" id="1.10.357.10">
    <property type="entry name" value="Tetracycline Repressor, domain 2"/>
    <property type="match status" value="1"/>
</dbReference>
<dbReference type="SUPFAM" id="SSF46689">
    <property type="entry name" value="Homeodomain-like"/>
    <property type="match status" value="1"/>
</dbReference>
<dbReference type="PANTHER" id="PTHR43479:SF11">
    <property type="entry name" value="ACREF_ENVCD OPERON REPRESSOR-RELATED"/>
    <property type="match status" value="1"/>
</dbReference>
<dbReference type="InterPro" id="IPR009057">
    <property type="entry name" value="Homeodomain-like_sf"/>
</dbReference>
<feature type="DNA-binding region" description="H-T-H motif" evidence="2">
    <location>
        <begin position="31"/>
        <end position="50"/>
    </location>
</feature>
<name>A0A1H7ZB73_9FIRM</name>
<evidence type="ECO:0000313" key="5">
    <source>
        <dbReference type="Proteomes" id="UP000199158"/>
    </source>
</evidence>
<dbReference type="RefSeq" id="WP_092751317.1">
    <property type="nucleotide sequence ID" value="NZ_FOCG01000001.1"/>
</dbReference>
<dbReference type="Pfam" id="PF00440">
    <property type="entry name" value="TetR_N"/>
    <property type="match status" value="1"/>
</dbReference>
<gene>
    <name evidence="4" type="ORF">SAMN05216180_0510</name>
</gene>
<sequence>MKENPKKNQKRQELILTIVEVVNRLGYENLTIRDICREANISIGTFYHYFNEKSDIVRILFKGIDDYFENSVLPSFGNDELKNILTFVCEYASYCDKSGVAITREISTAPLINASRNYLSNQKRKLSIIIEGVVFRGQQKKQITQDFTVEQIAQMVLVGMRGYSADWAKNQGAYDIVEAVKNHFIVFNKGISA</sequence>
<dbReference type="Gene3D" id="1.10.10.60">
    <property type="entry name" value="Homeodomain-like"/>
    <property type="match status" value="1"/>
</dbReference>
<dbReference type="Proteomes" id="UP000199158">
    <property type="component" value="Unassembled WGS sequence"/>
</dbReference>
<dbReference type="GO" id="GO:0003677">
    <property type="term" value="F:DNA binding"/>
    <property type="evidence" value="ECO:0007669"/>
    <property type="project" value="UniProtKB-UniRule"/>
</dbReference>
<reference evidence="4 5" key="1">
    <citation type="submission" date="2016-10" db="EMBL/GenBank/DDBJ databases">
        <authorList>
            <person name="de Groot N.N."/>
        </authorList>
    </citation>
    <scope>NUCLEOTIDE SEQUENCE [LARGE SCALE GENOMIC DNA]</scope>
    <source>
        <strain evidence="4 5">CGMCC 1.5070</strain>
    </source>
</reference>
<proteinExistence type="predicted"/>
<dbReference type="InterPro" id="IPR001647">
    <property type="entry name" value="HTH_TetR"/>
</dbReference>
<evidence type="ECO:0000259" key="3">
    <source>
        <dbReference type="PROSITE" id="PS50977"/>
    </source>
</evidence>
<dbReference type="OrthoDB" id="9785164at2"/>
<dbReference type="STRING" id="474960.SAMN05216180_0510"/>
<protein>
    <submittedName>
        <fullName evidence="4">Transcriptional regulator, TetR family</fullName>
    </submittedName>
</protein>
<keyword evidence="5" id="KW-1185">Reference proteome</keyword>
<keyword evidence="1 2" id="KW-0238">DNA-binding</keyword>
<dbReference type="InterPro" id="IPR036271">
    <property type="entry name" value="Tet_transcr_reg_TetR-rel_C_sf"/>
</dbReference>
<evidence type="ECO:0000313" key="4">
    <source>
        <dbReference type="EMBL" id="SEM54747.1"/>
    </source>
</evidence>
<dbReference type="PROSITE" id="PS50977">
    <property type="entry name" value="HTH_TETR_2"/>
    <property type="match status" value="1"/>
</dbReference>
<feature type="domain" description="HTH tetR-type" evidence="3">
    <location>
        <begin position="8"/>
        <end position="68"/>
    </location>
</feature>
<dbReference type="EMBL" id="FOCG01000001">
    <property type="protein sequence ID" value="SEM54747.1"/>
    <property type="molecule type" value="Genomic_DNA"/>
</dbReference>
<evidence type="ECO:0000256" key="1">
    <source>
        <dbReference type="ARBA" id="ARBA00023125"/>
    </source>
</evidence>
<organism evidence="4 5">
    <name type="scientific">Hydrogenoanaerobacterium saccharovorans</name>
    <dbReference type="NCBI Taxonomy" id="474960"/>
    <lineage>
        <taxon>Bacteria</taxon>
        <taxon>Bacillati</taxon>
        <taxon>Bacillota</taxon>
        <taxon>Clostridia</taxon>
        <taxon>Eubacteriales</taxon>
        <taxon>Oscillospiraceae</taxon>
        <taxon>Hydrogenoanaerobacterium</taxon>
    </lineage>
</organism>
<dbReference type="PANTHER" id="PTHR43479">
    <property type="entry name" value="ACREF/ENVCD OPERON REPRESSOR-RELATED"/>
    <property type="match status" value="1"/>
</dbReference>